<gene>
    <name evidence="1" type="ORF">ERX46_06330</name>
</gene>
<dbReference type="Proteomes" id="UP000293952">
    <property type="component" value="Unassembled WGS sequence"/>
</dbReference>
<proteinExistence type="predicted"/>
<evidence type="ECO:0000313" key="1">
    <source>
        <dbReference type="EMBL" id="RYM35195.1"/>
    </source>
</evidence>
<sequence length="241" mass="27764">MSKVAVISGDILASTSLDERDRTFVIEQLQTLLNKIESKYEAYCRIVQGDYIECVTPHSEKAIEIALILKSYIKALPISNNPRYENDNRVKAFRTYGIRIAIGYGEINRIDPEQEIIDGEAIYMSGRFLKEHSTHDKERMNVRTTLNFISKNEHLNDGFNSILSLIEVLINKATAKQSDVLYRKLIGQTENEIAKQTNVSQPVINRQSTSIGWNAIEQGMMYYEKVILQNRQNNFEWTSRH</sequence>
<comment type="caution">
    <text evidence="1">The sequence shown here is derived from an EMBL/GenBank/DDBJ whole genome shotgun (WGS) entry which is preliminary data.</text>
</comment>
<evidence type="ECO:0000313" key="2">
    <source>
        <dbReference type="Proteomes" id="UP000293952"/>
    </source>
</evidence>
<protein>
    <submittedName>
        <fullName evidence="1">Fumarate hydratase</fullName>
    </submittedName>
</protein>
<organism evidence="1 2">
    <name type="scientific">Brumimicrobium glaciale</name>
    <dbReference type="NCBI Taxonomy" id="200475"/>
    <lineage>
        <taxon>Bacteria</taxon>
        <taxon>Pseudomonadati</taxon>
        <taxon>Bacteroidota</taxon>
        <taxon>Flavobacteriia</taxon>
        <taxon>Flavobacteriales</taxon>
        <taxon>Crocinitomicaceae</taxon>
        <taxon>Brumimicrobium</taxon>
    </lineage>
</organism>
<keyword evidence="2" id="KW-1185">Reference proteome</keyword>
<dbReference type="OrthoDB" id="7064118at2"/>
<name>A0A4Q4KP18_9FLAO</name>
<accession>A0A4Q4KP18</accession>
<dbReference type="EMBL" id="SETE01000002">
    <property type="protein sequence ID" value="RYM35195.1"/>
    <property type="molecule type" value="Genomic_DNA"/>
</dbReference>
<dbReference type="AlphaFoldDB" id="A0A4Q4KP18"/>
<reference evidence="1 2" key="1">
    <citation type="submission" date="2019-02" db="EMBL/GenBank/DDBJ databases">
        <title>Genome sequence of the sea-ice species Brumimicrobium glaciale.</title>
        <authorList>
            <person name="Bowman J.P."/>
        </authorList>
    </citation>
    <scope>NUCLEOTIDE SEQUENCE [LARGE SCALE GENOMIC DNA]</scope>
    <source>
        <strain evidence="1 2">IC156</strain>
    </source>
</reference>